<comment type="function">
    <text evidence="9">Catalyzes the first step in the biosynthesis of ornithine lipids, which are phosphorus-free membrane lipids. Catalyzes the 3-hydroxyacyl-acyl carrier protein-dependent acylation of ornithine to form lyso-ornithine lipid (LOL).</text>
</comment>
<evidence type="ECO:0000256" key="9">
    <source>
        <dbReference type="ARBA" id="ARBA00045724"/>
    </source>
</evidence>
<dbReference type="Gene3D" id="3.40.630.30">
    <property type="match status" value="1"/>
</dbReference>
<dbReference type="RefSeq" id="WP_087276844.1">
    <property type="nucleotide sequence ID" value="NZ_CP021455.1"/>
</dbReference>
<dbReference type="InterPro" id="IPR052351">
    <property type="entry name" value="Ornithine_N-alpha-AT"/>
</dbReference>
<protein>
    <recommendedName>
        <fullName evidence="8">L-ornithine N(alpha)-acyltransferase</fullName>
        <ecNumber evidence="7">2.3.2.30</ecNumber>
    </recommendedName>
</protein>
<keyword evidence="5 11" id="KW-0012">Acyltransferase</keyword>
<dbReference type="PANTHER" id="PTHR37323:SF1">
    <property type="entry name" value="L-ORNITHINE N(ALPHA)-ACYLTRANSFERASE"/>
    <property type="match status" value="1"/>
</dbReference>
<dbReference type="Proteomes" id="UP000196138">
    <property type="component" value="Chromosome"/>
</dbReference>
<organism evidence="11 12">
    <name type="scientific">Comamonas serinivorans</name>
    <dbReference type="NCBI Taxonomy" id="1082851"/>
    <lineage>
        <taxon>Bacteria</taxon>
        <taxon>Pseudomonadati</taxon>
        <taxon>Pseudomonadota</taxon>
        <taxon>Betaproteobacteria</taxon>
        <taxon>Burkholderiales</taxon>
        <taxon>Comamonadaceae</taxon>
        <taxon>Comamonas</taxon>
    </lineage>
</organism>
<dbReference type="PANTHER" id="PTHR37323">
    <property type="entry name" value="GCN5-RELATED N-ACETYLTRANSFERASE"/>
    <property type="match status" value="1"/>
</dbReference>
<dbReference type="EMBL" id="CP021455">
    <property type="protein sequence ID" value="ARU03712.1"/>
    <property type="molecule type" value="Genomic_DNA"/>
</dbReference>
<reference evidence="11 12" key="1">
    <citation type="submission" date="2017-05" db="EMBL/GenBank/DDBJ databases">
        <authorList>
            <person name="Song R."/>
            <person name="Chenine A.L."/>
            <person name="Ruprecht R.M."/>
        </authorList>
    </citation>
    <scope>NUCLEOTIDE SEQUENCE [LARGE SCALE GENOMIC DNA]</scope>
    <source>
        <strain evidence="11 12">DSM 26136</strain>
    </source>
</reference>
<dbReference type="InterPro" id="IPR016181">
    <property type="entry name" value="Acyl_CoA_acyltransferase"/>
</dbReference>
<evidence type="ECO:0000313" key="11">
    <source>
        <dbReference type="EMBL" id="ARU03712.1"/>
    </source>
</evidence>
<evidence type="ECO:0000256" key="3">
    <source>
        <dbReference type="ARBA" id="ARBA00022679"/>
    </source>
</evidence>
<keyword evidence="3 11" id="KW-0808">Transferase</keyword>
<evidence type="ECO:0000256" key="4">
    <source>
        <dbReference type="ARBA" id="ARBA00023098"/>
    </source>
</evidence>
<comment type="catalytic activity">
    <reaction evidence="10">
        <text>a (3R)-hydroxyacyl-[ACP] + L-ornithine = a lyso-ornithine lipid + holo-[ACP] + H(+)</text>
        <dbReference type="Rhea" id="RHEA:20633"/>
        <dbReference type="Rhea" id="RHEA-COMP:9685"/>
        <dbReference type="Rhea" id="RHEA-COMP:9945"/>
        <dbReference type="ChEBI" id="CHEBI:15378"/>
        <dbReference type="ChEBI" id="CHEBI:46911"/>
        <dbReference type="ChEBI" id="CHEBI:64479"/>
        <dbReference type="ChEBI" id="CHEBI:78827"/>
        <dbReference type="ChEBI" id="CHEBI:138482"/>
        <dbReference type="EC" id="2.3.2.30"/>
    </reaction>
    <physiologicalReaction direction="left-to-right" evidence="10">
        <dbReference type="Rhea" id="RHEA:20634"/>
    </physiologicalReaction>
</comment>
<sequence>MSNVLPTPVMDWHAPITPGLPPQPVPQAPAAGPDGAVPLQVSWARHLDELRAAQRLRHRVFAQEMGATLDSPLPGHDIDAFDDYCEHLLVRDAERGEVIGTYRVLTPAQAARAGGLYSEGEFDLSPIAEWLPQAVEMGRSCVHADWRNGAVILALWAELAAFMSRNQLRVMLGCASVPMHWPGVARHGAAAAAIWHGLKDKHLTTPERRVRPHHPLPVHELQDPALAAAVEAPALIRGYLRMGARLLGPPAWDPHFNTADLPILLHIADLPPRYRRLLGMG</sequence>
<dbReference type="GO" id="GO:0043810">
    <property type="term" value="F:ornithine-acyl [acyl carrier protein] N-acyltransferase activity"/>
    <property type="evidence" value="ECO:0007669"/>
    <property type="project" value="UniProtKB-EC"/>
</dbReference>
<evidence type="ECO:0000256" key="7">
    <source>
        <dbReference type="ARBA" id="ARBA00039058"/>
    </source>
</evidence>
<evidence type="ECO:0000256" key="5">
    <source>
        <dbReference type="ARBA" id="ARBA00023315"/>
    </source>
</evidence>
<evidence type="ECO:0000313" key="12">
    <source>
        <dbReference type="Proteomes" id="UP000196138"/>
    </source>
</evidence>
<dbReference type="OrthoDB" id="9787072at2"/>
<evidence type="ECO:0000256" key="2">
    <source>
        <dbReference type="ARBA" id="ARBA00022516"/>
    </source>
</evidence>
<evidence type="ECO:0000256" key="1">
    <source>
        <dbReference type="ARBA" id="ARBA00005189"/>
    </source>
</evidence>
<proteinExistence type="inferred from homology"/>
<keyword evidence="12" id="KW-1185">Reference proteome</keyword>
<dbReference type="KEGG" id="cser:CCO03_02545"/>
<accession>A0A1Y0EKA0</accession>
<keyword evidence="2" id="KW-0444">Lipid biosynthesis</keyword>
<name>A0A1Y0EKA0_9BURK</name>
<dbReference type="SUPFAM" id="SSF55729">
    <property type="entry name" value="Acyl-CoA N-acyltransferases (Nat)"/>
    <property type="match status" value="1"/>
</dbReference>
<gene>
    <name evidence="11" type="ORF">CCO03_02545</name>
</gene>
<evidence type="ECO:0000256" key="8">
    <source>
        <dbReference type="ARBA" id="ARBA00039866"/>
    </source>
</evidence>
<evidence type="ECO:0000256" key="10">
    <source>
        <dbReference type="ARBA" id="ARBA00047785"/>
    </source>
</evidence>
<keyword evidence="4" id="KW-0443">Lipid metabolism</keyword>
<evidence type="ECO:0000256" key="6">
    <source>
        <dbReference type="ARBA" id="ARBA00038095"/>
    </source>
</evidence>
<comment type="pathway">
    <text evidence="1">Lipid metabolism.</text>
</comment>
<comment type="similarity">
    <text evidence="6">Belongs to the acetyltransferase family. OlsB subfamily.</text>
</comment>
<dbReference type="AlphaFoldDB" id="A0A1Y0EKA0"/>
<dbReference type="GO" id="GO:0006629">
    <property type="term" value="P:lipid metabolic process"/>
    <property type="evidence" value="ECO:0007669"/>
    <property type="project" value="UniProtKB-KW"/>
</dbReference>
<dbReference type="Pfam" id="PF13444">
    <property type="entry name" value="Acetyltransf_5"/>
    <property type="match status" value="1"/>
</dbReference>
<dbReference type="EC" id="2.3.2.30" evidence="7"/>